<reference evidence="1" key="1">
    <citation type="submission" date="2024-02" db="EMBL/GenBank/DDBJ databases">
        <title>Metagenome Assembled Genome of Zalaria obscura JY119.</title>
        <authorList>
            <person name="Vighnesh L."/>
            <person name="Jagadeeshwari U."/>
            <person name="Venkata Ramana C."/>
            <person name="Sasikala C."/>
        </authorList>
    </citation>
    <scope>NUCLEOTIDE SEQUENCE</scope>
    <source>
        <strain evidence="1">JY119</strain>
    </source>
</reference>
<name>A0ACC3SP81_9PEZI</name>
<dbReference type="EMBL" id="JAMKPW020000001">
    <property type="protein sequence ID" value="KAK8221948.1"/>
    <property type="molecule type" value="Genomic_DNA"/>
</dbReference>
<organism evidence="1 2">
    <name type="scientific">Zalaria obscura</name>
    <dbReference type="NCBI Taxonomy" id="2024903"/>
    <lineage>
        <taxon>Eukaryota</taxon>
        <taxon>Fungi</taxon>
        <taxon>Dikarya</taxon>
        <taxon>Ascomycota</taxon>
        <taxon>Pezizomycotina</taxon>
        <taxon>Dothideomycetes</taxon>
        <taxon>Dothideomycetidae</taxon>
        <taxon>Dothideales</taxon>
        <taxon>Zalariaceae</taxon>
        <taxon>Zalaria</taxon>
    </lineage>
</organism>
<accession>A0ACC3SP81</accession>
<comment type="caution">
    <text evidence="1">The sequence shown here is derived from an EMBL/GenBank/DDBJ whole genome shotgun (WGS) entry which is preliminary data.</text>
</comment>
<dbReference type="Proteomes" id="UP001320706">
    <property type="component" value="Unassembled WGS sequence"/>
</dbReference>
<sequence length="347" mass="40568">MASKYGDANRSGRQSDSPDGKRSYRKERSPHREADKPRRRRSPSADSEEDRRRSRKYDSRRENRDNERRRRSISASNSEASRRQSPPRRRRRDDEDDNRQVARRRDRSRSPRRRRGRERSTSRHERRTRDRSASADRTRRRSPPAKKRRRSYSRSPSRSPPRKSRGPLPSQQESFQGTEPSSAVDKPIEKQKPNFGTTGLLAKEANTVAGTNTVLKYHEPAEARKPPSREQWRMYIFKGKDMLDTVYLYQRSCWLMGRDQAVADLHLEHPSISKQHAVIQFRHITKTNEYGDRESKVKPYLIDLESANSTHLNGKKVAASSFVELLDGDVIKFGESEREYVMMLPPP</sequence>
<evidence type="ECO:0000313" key="2">
    <source>
        <dbReference type="Proteomes" id="UP001320706"/>
    </source>
</evidence>
<keyword evidence="2" id="KW-1185">Reference proteome</keyword>
<evidence type="ECO:0000313" key="1">
    <source>
        <dbReference type="EMBL" id="KAK8221948.1"/>
    </source>
</evidence>
<gene>
    <name evidence="1" type="ORF">M8818_000115</name>
</gene>
<protein>
    <submittedName>
        <fullName evidence="1">Uncharacterized protein</fullName>
    </submittedName>
</protein>
<proteinExistence type="predicted"/>